<protein>
    <submittedName>
        <fullName evidence="2">Uncharacterized protein YdeI (YjbR/CyaY-like superfamily)</fullName>
    </submittedName>
</protein>
<dbReference type="Gene3D" id="3.90.1150.200">
    <property type="match status" value="1"/>
</dbReference>
<organism evidence="2 3">
    <name type="scientific">Chryseobacterium daecheongense</name>
    <dbReference type="NCBI Taxonomy" id="192389"/>
    <lineage>
        <taxon>Bacteria</taxon>
        <taxon>Pseudomonadati</taxon>
        <taxon>Bacteroidota</taxon>
        <taxon>Flavobacteriia</taxon>
        <taxon>Flavobacteriales</taxon>
        <taxon>Weeksellaceae</taxon>
        <taxon>Chryseobacterium group</taxon>
        <taxon>Chryseobacterium</taxon>
    </lineage>
</organism>
<evidence type="ECO:0000259" key="1">
    <source>
        <dbReference type="Pfam" id="PF08818"/>
    </source>
</evidence>
<dbReference type="Proteomes" id="UP000295709">
    <property type="component" value="Unassembled WGS sequence"/>
</dbReference>
<dbReference type="SUPFAM" id="SSF159888">
    <property type="entry name" value="YdhG-like"/>
    <property type="match status" value="1"/>
</dbReference>
<name>A0ABY2FU40_9FLAO</name>
<dbReference type="InterPro" id="IPR014922">
    <property type="entry name" value="YdhG-like"/>
</dbReference>
<dbReference type="Pfam" id="PF08818">
    <property type="entry name" value="DUF1801"/>
    <property type="match status" value="1"/>
</dbReference>
<keyword evidence="3" id="KW-1185">Reference proteome</keyword>
<dbReference type="Pfam" id="PF13376">
    <property type="entry name" value="OmdA"/>
    <property type="match status" value="1"/>
</dbReference>
<comment type="caution">
    <text evidence="2">The sequence shown here is derived from an EMBL/GenBank/DDBJ whole genome shotgun (WGS) entry which is preliminary data.</text>
</comment>
<evidence type="ECO:0000313" key="3">
    <source>
        <dbReference type="Proteomes" id="UP000295709"/>
    </source>
</evidence>
<gene>
    <name evidence="2" type="ORF">BCF50_2856</name>
</gene>
<dbReference type="RefSeq" id="WP_228428627.1">
    <property type="nucleotide sequence ID" value="NZ_RJTX01000004.1"/>
</dbReference>
<dbReference type="EMBL" id="SOQW01000003">
    <property type="protein sequence ID" value="TDX91718.1"/>
    <property type="molecule type" value="Genomic_DNA"/>
</dbReference>
<evidence type="ECO:0000313" key="2">
    <source>
        <dbReference type="EMBL" id="TDX91718.1"/>
    </source>
</evidence>
<proteinExistence type="predicted"/>
<accession>A0ABY2FU40</accession>
<feature type="domain" description="YdhG-like" evidence="1">
    <location>
        <begin position="31"/>
        <end position="127"/>
    </location>
</feature>
<sequence length="214" mass="25170">MKLYNYLVKEIMEKYSTKVDEYIEKSPDFAKPILHYLRETIHEVCPEVEEAIKWKFPTFMYKGKILCSITSFKQYCSLGFWLHGEMKTITELETNAEKSSMFSLGKIAKMEDLPSKSHLKKAILEAMELTDMGVTMKKAPPTKTETEIPDYFKEALQQNKKALAIFESKSPSFRKEYIMWITEAKTEATRNKRMEQSLEWIAEGKGRNWKYEKK</sequence>
<reference evidence="2 3" key="1">
    <citation type="submission" date="2019-03" db="EMBL/GenBank/DDBJ databases">
        <title>Genomic Encyclopedia of Archaeal and Bacterial Type Strains, Phase II (KMG-II): from individual species to whole genera.</title>
        <authorList>
            <person name="Goeker M."/>
        </authorList>
    </citation>
    <scope>NUCLEOTIDE SEQUENCE [LARGE SCALE GENOMIC DNA]</scope>
    <source>
        <strain evidence="2 3">DSM 15235</strain>
    </source>
</reference>